<evidence type="ECO:0000313" key="5">
    <source>
        <dbReference type="EMBL" id="KNB19701.1"/>
    </source>
</evidence>
<dbReference type="Proteomes" id="UP000009097">
    <property type="component" value="Unassembled WGS sequence"/>
</dbReference>
<dbReference type="SUPFAM" id="SSF53686">
    <property type="entry name" value="Tryptophan synthase beta subunit-like PLP-dependent enzymes"/>
    <property type="match status" value="1"/>
</dbReference>
<dbReference type="GO" id="GO:0006565">
    <property type="term" value="P:L-serine catabolic process"/>
    <property type="evidence" value="ECO:0007669"/>
    <property type="project" value="TreeGrafter"/>
</dbReference>
<dbReference type="GO" id="GO:0006567">
    <property type="term" value="P:L-threonine catabolic process"/>
    <property type="evidence" value="ECO:0007669"/>
    <property type="project" value="TreeGrafter"/>
</dbReference>
<dbReference type="InterPro" id="IPR036052">
    <property type="entry name" value="TrpB-like_PALP_sf"/>
</dbReference>
<dbReference type="GO" id="GO:0003941">
    <property type="term" value="F:L-serine ammonia-lyase activity"/>
    <property type="evidence" value="ECO:0007669"/>
    <property type="project" value="TreeGrafter"/>
</dbReference>
<keyword evidence="2" id="KW-0663">Pyridoxal phosphate</keyword>
<evidence type="ECO:0000259" key="4">
    <source>
        <dbReference type="Pfam" id="PF00291"/>
    </source>
</evidence>
<sequence length="335" mass="36630">MPIDPEIFAVGQRALEQWRLNKLYVLRTALVPAKTAGKKHGARVYFKLEHTQFTGSYHFRGAMARMKDNPTKKPFVTASTGNHAMGAALAAHALGTKVTIVVPMFVEKHLLEKVKQYGPEIVHHGNDLNEARTYAKDLAKRSGHIYFSPCDEFMVLAGLGTVCVEVLQQFEVLEKPIHNIFAPMSDGALISGIGCFARDAKKQAGSLRPKVKVWGVTAINSMALAASLSAGFPIETETSPTLAMSESDNNIIRNGIDLRLARTTVNHVVTCTEAEILAALRQLHIQEKQYVDGFSALALAGFNKVAEKVKHETSTVILCSGNYDRDKIGKLVYGA</sequence>
<feature type="domain" description="Tryptophan synthase beta chain-like PALP" evidence="4">
    <location>
        <begin position="24"/>
        <end position="321"/>
    </location>
</feature>
<protein>
    <recommendedName>
        <fullName evidence="4">Tryptophan synthase beta chain-like PALP domain-containing protein</fullName>
    </recommendedName>
</protein>
<dbReference type="Pfam" id="PF00291">
    <property type="entry name" value="PALP"/>
    <property type="match status" value="1"/>
</dbReference>
<evidence type="ECO:0000313" key="6">
    <source>
        <dbReference type="Proteomes" id="UP000009097"/>
    </source>
</evidence>
<reference evidence="5" key="2">
    <citation type="journal article" date="2010" name="Nature">
        <title>Comparative genomics reveals mobile pathogenicity chromosomes in Fusarium.</title>
        <authorList>
            <person name="Ma L.J."/>
            <person name="van der Does H.C."/>
            <person name="Borkovich K.A."/>
            <person name="Coleman J.J."/>
            <person name="Daboussi M.J."/>
            <person name="Di Pietro A."/>
            <person name="Dufresne M."/>
            <person name="Freitag M."/>
            <person name="Grabherr M."/>
            <person name="Henrissat B."/>
            <person name="Houterman P.M."/>
            <person name="Kang S."/>
            <person name="Shim W.B."/>
            <person name="Woloshuk C."/>
            <person name="Xie X."/>
            <person name="Xu J.R."/>
            <person name="Antoniw J."/>
            <person name="Baker S.E."/>
            <person name="Bluhm B.H."/>
            <person name="Breakspear A."/>
            <person name="Brown D.W."/>
            <person name="Butchko R.A."/>
            <person name="Chapman S."/>
            <person name="Coulson R."/>
            <person name="Coutinho P.M."/>
            <person name="Danchin E.G."/>
            <person name="Diener A."/>
            <person name="Gale L.R."/>
            <person name="Gardiner D.M."/>
            <person name="Goff S."/>
            <person name="Hammond-Kosack K.E."/>
            <person name="Hilburn K."/>
            <person name="Hua-Van A."/>
            <person name="Jonkers W."/>
            <person name="Kazan K."/>
            <person name="Kodira C.D."/>
            <person name="Koehrsen M."/>
            <person name="Kumar L."/>
            <person name="Lee Y.H."/>
            <person name="Li L."/>
            <person name="Manners J.M."/>
            <person name="Miranda-Saavedra D."/>
            <person name="Mukherjee M."/>
            <person name="Park G."/>
            <person name="Park J."/>
            <person name="Park S.Y."/>
            <person name="Proctor R.H."/>
            <person name="Regev A."/>
            <person name="Ruiz-Roldan M.C."/>
            <person name="Sain D."/>
            <person name="Sakthikumar S."/>
            <person name="Sykes S."/>
            <person name="Schwartz D.C."/>
            <person name="Turgeon B.G."/>
            <person name="Wapinski I."/>
            <person name="Yoder O."/>
            <person name="Young S."/>
            <person name="Zeng Q."/>
            <person name="Zhou S."/>
            <person name="Galagan J."/>
            <person name="Cuomo C.A."/>
            <person name="Kistler H.C."/>
            <person name="Rep M."/>
        </authorList>
    </citation>
    <scope>NUCLEOTIDE SEQUENCE [LARGE SCALE GENOMIC DNA]</scope>
    <source>
        <strain evidence="5">4287</strain>
    </source>
</reference>
<evidence type="ECO:0000256" key="3">
    <source>
        <dbReference type="ARBA" id="ARBA00023239"/>
    </source>
</evidence>
<dbReference type="RefSeq" id="XP_018257746.1">
    <property type="nucleotide sequence ID" value="XM_018396939.1"/>
</dbReference>
<evidence type="ECO:0000256" key="2">
    <source>
        <dbReference type="ARBA" id="ARBA00022898"/>
    </source>
</evidence>
<keyword evidence="3" id="KW-0456">Lyase</keyword>
<dbReference type="GO" id="GO:0004794">
    <property type="term" value="F:threonine deaminase activity"/>
    <property type="evidence" value="ECO:0007669"/>
    <property type="project" value="TreeGrafter"/>
</dbReference>
<evidence type="ECO:0000256" key="1">
    <source>
        <dbReference type="ARBA" id="ARBA00001933"/>
    </source>
</evidence>
<comment type="cofactor">
    <cofactor evidence="1">
        <name>pyridoxal 5'-phosphate</name>
        <dbReference type="ChEBI" id="CHEBI:597326"/>
    </cofactor>
</comment>
<dbReference type="GO" id="GO:0009097">
    <property type="term" value="P:isoleucine biosynthetic process"/>
    <property type="evidence" value="ECO:0007669"/>
    <property type="project" value="TreeGrafter"/>
</dbReference>
<dbReference type="PANTHER" id="PTHR48078">
    <property type="entry name" value="THREONINE DEHYDRATASE, MITOCHONDRIAL-RELATED"/>
    <property type="match status" value="1"/>
</dbReference>
<dbReference type="PANTHER" id="PTHR48078:SF6">
    <property type="entry name" value="L-THREONINE DEHYDRATASE CATABOLIC TDCB"/>
    <property type="match status" value="1"/>
</dbReference>
<dbReference type="InterPro" id="IPR050147">
    <property type="entry name" value="Ser/Thr_Dehydratase"/>
</dbReference>
<dbReference type="OrthoDB" id="7773036at2759"/>
<dbReference type="GeneID" id="28957737"/>
<dbReference type="InterPro" id="IPR001926">
    <property type="entry name" value="TrpB-like_PALP"/>
</dbReference>
<organism evidence="5 6">
    <name type="scientific">Fusarium oxysporum f. sp. lycopersici (strain 4287 / CBS 123668 / FGSC 9935 / NRRL 34936)</name>
    <name type="common">Fusarium vascular wilt of tomato</name>
    <dbReference type="NCBI Taxonomy" id="426428"/>
    <lineage>
        <taxon>Eukaryota</taxon>
        <taxon>Fungi</taxon>
        <taxon>Dikarya</taxon>
        <taxon>Ascomycota</taxon>
        <taxon>Pezizomycotina</taxon>
        <taxon>Sordariomycetes</taxon>
        <taxon>Hypocreomycetidae</taxon>
        <taxon>Hypocreales</taxon>
        <taxon>Nectriaceae</taxon>
        <taxon>Fusarium</taxon>
        <taxon>Fusarium oxysporum species complex</taxon>
    </lineage>
</organism>
<reference evidence="5" key="1">
    <citation type="submission" date="2007-04" db="EMBL/GenBank/DDBJ databases">
        <authorList>
            <consortium name="The Broad Institute Genome Sequencing Platform"/>
            <person name="Birren B."/>
            <person name="Lander E."/>
            <person name="Galagan J."/>
            <person name="Nusbaum C."/>
            <person name="Devon K."/>
            <person name="Ma L.-J."/>
            <person name="Jaffe D."/>
            <person name="Butler J."/>
            <person name="Alvarez P."/>
            <person name="Gnerre S."/>
            <person name="Grabherr M."/>
            <person name="Kleber M."/>
            <person name="Mauceli E."/>
            <person name="Brockman W."/>
            <person name="MacCallum I.A."/>
            <person name="Young S."/>
            <person name="LaButti K."/>
            <person name="DeCaprio D."/>
            <person name="Crawford M."/>
            <person name="Koehrsen M."/>
            <person name="Engels R."/>
            <person name="Montgomery P."/>
            <person name="Pearson M."/>
            <person name="Howarth C."/>
            <person name="Larson L."/>
            <person name="White J."/>
            <person name="O'Leary S."/>
            <person name="Kodira C."/>
            <person name="Zeng Q."/>
            <person name="Yandava C."/>
            <person name="Alvarado L."/>
            <person name="Kistler C."/>
            <person name="Shim W.-B."/>
            <person name="Kang S."/>
            <person name="Woloshuk C."/>
        </authorList>
    </citation>
    <scope>NUCLEOTIDE SEQUENCE</scope>
    <source>
        <strain evidence="5">4287</strain>
    </source>
</reference>
<dbReference type="VEuPathDB" id="FungiDB:FOXG_16918"/>
<dbReference type="KEGG" id="fox:FOXG_16918"/>
<accession>A0A0J9WB58</accession>
<name>A0A0J9WB58_FUSO4</name>
<gene>
    <name evidence="5" type="ORF">FOXG_16918</name>
</gene>
<proteinExistence type="predicted"/>
<dbReference type="Gene3D" id="3.40.50.1100">
    <property type="match status" value="2"/>
</dbReference>
<dbReference type="AlphaFoldDB" id="A0A0J9WB58"/>
<dbReference type="EMBL" id="DS231734">
    <property type="protein sequence ID" value="KNB19701.1"/>
    <property type="molecule type" value="Genomic_DNA"/>
</dbReference>